<feature type="transmembrane region" description="Helical" evidence="1">
    <location>
        <begin position="20"/>
        <end position="37"/>
    </location>
</feature>
<name>A0A974A1G9_9BRAD</name>
<proteinExistence type="predicted"/>
<gene>
    <name evidence="2" type="ORF">HAP48_016805</name>
</gene>
<keyword evidence="1" id="KW-0812">Transmembrane</keyword>
<dbReference type="RefSeq" id="WP_166204055.1">
    <property type="nucleotide sequence ID" value="NZ_CP088285.1"/>
</dbReference>
<sequence>MDNDKLDERLSYLEGQVARLLTALCCALSVILVFIFYDRRPFFLDQDYGTLVIRMAGVVASAFLVGWPIVRWIVGKKSEPR</sequence>
<accession>A0A974A1G9</accession>
<keyword evidence="1" id="KW-1133">Transmembrane helix</keyword>
<comment type="caution">
    <text evidence="2">The sequence shown here is derived from an EMBL/GenBank/DDBJ whole genome shotgun (WGS) entry which is preliminary data.</text>
</comment>
<organism evidence="2">
    <name type="scientific">Bradyrhizobium septentrionale</name>
    <dbReference type="NCBI Taxonomy" id="1404411"/>
    <lineage>
        <taxon>Bacteria</taxon>
        <taxon>Pseudomonadati</taxon>
        <taxon>Pseudomonadota</taxon>
        <taxon>Alphaproteobacteria</taxon>
        <taxon>Hyphomicrobiales</taxon>
        <taxon>Nitrobacteraceae</taxon>
        <taxon>Bradyrhizobium</taxon>
    </lineage>
</organism>
<dbReference type="EMBL" id="JAAOLE020000001">
    <property type="protein sequence ID" value="NVI44577.1"/>
    <property type="molecule type" value="Genomic_DNA"/>
</dbReference>
<keyword evidence="1" id="KW-0472">Membrane</keyword>
<dbReference type="AlphaFoldDB" id="A0A974A1G9"/>
<feature type="transmembrane region" description="Helical" evidence="1">
    <location>
        <begin position="52"/>
        <end position="74"/>
    </location>
</feature>
<evidence type="ECO:0000256" key="1">
    <source>
        <dbReference type="SAM" id="Phobius"/>
    </source>
</evidence>
<protein>
    <submittedName>
        <fullName evidence="2">Uncharacterized protein</fullName>
    </submittedName>
</protein>
<evidence type="ECO:0000313" key="2">
    <source>
        <dbReference type="EMBL" id="NVI44577.1"/>
    </source>
</evidence>
<reference evidence="2" key="1">
    <citation type="submission" date="2020-06" db="EMBL/GenBank/DDBJ databases">
        <title>Whole Genome Sequence of Bradyrhizobium sp. Strain 1S1.</title>
        <authorList>
            <person name="Bromfield E.S.P."/>
            <person name="Cloutier S."/>
        </authorList>
    </citation>
    <scope>NUCLEOTIDE SEQUENCE [LARGE SCALE GENOMIC DNA]</scope>
    <source>
        <strain evidence="2">1S1</strain>
    </source>
</reference>